<accession>A0A0E9XZN2</accession>
<protein>
    <submittedName>
        <fullName evidence="1">Uncharacterized protein</fullName>
    </submittedName>
</protein>
<dbReference type="EMBL" id="GBXM01000468">
    <property type="protein sequence ID" value="JAI08110.1"/>
    <property type="molecule type" value="Transcribed_RNA"/>
</dbReference>
<reference evidence="1" key="2">
    <citation type="journal article" date="2015" name="Fish Shellfish Immunol.">
        <title>Early steps in the European eel (Anguilla anguilla)-Vibrio vulnificus interaction in the gills: Role of the RtxA13 toxin.</title>
        <authorList>
            <person name="Callol A."/>
            <person name="Pajuelo D."/>
            <person name="Ebbesson L."/>
            <person name="Teles M."/>
            <person name="MacKenzie S."/>
            <person name="Amaro C."/>
        </authorList>
    </citation>
    <scope>NUCLEOTIDE SEQUENCE</scope>
</reference>
<dbReference type="AlphaFoldDB" id="A0A0E9XZN2"/>
<reference evidence="1" key="1">
    <citation type="submission" date="2014-11" db="EMBL/GenBank/DDBJ databases">
        <authorList>
            <person name="Amaro Gonzalez C."/>
        </authorList>
    </citation>
    <scope>NUCLEOTIDE SEQUENCE</scope>
</reference>
<proteinExistence type="predicted"/>
<sequence length="55" mass="5761">MNSTLLVSRLNRNIMKGWSNFRTGVLGIRADKGIISTPVTAVAVAPASSMSSVAL</sequence>
<name>A0A0E9XZN2_ANGAN</name>
<evidence type="ECO:0000313" key="1">
    <source>
        <dbReference type="EMBL" id="JAI08110.1"/>
    </source>
</evidence>
<organism evidence="1">
    <name type="scientific">Anguilla anguilla</name>
    <name type="common">European freshwater eel</name>
    <name type="synonym">Muraena anguilla</name>
    <dbReference type="NCBI Taxonomy" id="7936"/>
    <lineage>
        <taxon>Eukaryota</taxon>
        <taxon>Metazoa</taxon>
        <taxon>Chordata</taxon>
        <taxon>Craniata</taxon>
        <taxon>Vertebrata</taxon>
        <taxon>Euteleostomi</taxon>
        <taxon>Actinopterygii</taxon>
        <taxon>Neopterygii</taxon>
        <taxon>Teleostei</taxon>
        <taxon>Anguilliformes</taxon>
        <taxon>Anguillidae</taxon>
        <taxon>Anguilla</taxon>
    </lineage>
</organism>